<dbReference type="AlphaFoldDB" id="A0A653CS52"/>
<reference evidence="2 3" key="1">
    <citation type="submission" date="2019-01" db="EMBL/GenBank/DDBJ databases">
        <authorList>
            <person name="Sayadi A."/>
        </authorList>
    </citation>
    <scope>NUCLEOTIDE SEQUENCE [LARGE SCALE GENOMIC DNA]</scope>
</reference>
<name>A0A653CS52_CALMS</name>
<keyword evidence="3" id="KW-1185">Reference proteome</keyword>
<sequence length="81" mass="9527">MAVVTFNKQCQNAEPHYERGDHYTALSLSRSKLPQLSLRSSRRDKISQTNAETEKNRNRTRPVLRTKKSKIKCRFCVKYLN</sequence>
<proteinExistence type="predicted"/>
<gene>
    <name evidence="2" type="ORF">CALMAC_LOCUS10853</name>
</gene>
<evidence type="ECO:0000313" key="2">
    <source>
        <dbReference type="EMBL" id="VEN49913.1"/>
    </source>
</evidence>
<protein>
    <submittedName>
        <fullName evidence="2">Uncharacterized protein</fullName>
    </submittedName>
</protein>
<dbReference type="Proteomes" id="UP000410492">
    <property type="component" value="Unassembled WGS sequence"/>
</dbReference>
<organism evidence="2 3">
    <name type="scientific">Callosobruchus maculatus</name>
    <name type="common">Southern cowpea weevil</name>
    <name type="synonym">Pulse bruchid</name>
    <dbReference type="NCBI Taxonomy" id="64391"/>
    <lineage>
        <taxon>Eukaryota</taxon>
        <taxon>Metazoa</taxon>
        <taxon>Ecdysozoa</taxon>
        <taxon>Arthropoda</taxon>
        <taxon>Hexapoda</taxon>
        <taxon>Insecta</taxon>
        <taxon>Pterygota</taxon>
        <taxon>Neoptera</taxon>
        <taxon>Endopterygota</taxon>
        <taxon>Coleoptera</taxon>
        <taxon>Polyphaga</taxon>
        <taxon>Cucujiformia</taxon>
        <taxon>Chrysomeloidea</taxon>
        <taxon>Chrysomelidae</taxon>
        <taxon>Bruchinae</taxon>
        <taxon>Bruchini</taxon>
        <taxon>Callosobruchus</taxon>
    </lineage>
</organism>
<dbReference type="EMBL" id="CAACVG010008457">
    <property type="protein sequence ID" value="VEN49913.1"/>
    <property type="molecule type" value="Genomic_DNA"/>
</dbReference>
<feature type="compositionally biased region" description="Basic and acidic residues" evidence="1">
    <location>
        <begin position="41"/>
        <end position="57"/>
    </location>
</feature>
<evidence type="ECO:0000313" key="3">
    <source>
        <dbReference type="Proteomes" id="UP000410492"/>
    </source>
</evidence>
<evidence type="ECO:0000256" key="1">
    <source>
        <dbReference type="SAM" id="MobiDB-lite"/>
    </source>
</evidence>
<feature type="region of interest" description="Disordered" evidence="1">
    <location>
        <begin position="34"/>
        <end position="59"/>
    </location>
</feature>
<dbReference type="OrthoDB" id="1881at2759"/>
<accession>A0A653CS52</accession>